<sequence length="214" mass="23376">MHGTCDETPPPLRPGLQEMVVQVSLSPLPQQTALGSPISIREQAPFTHHQKGLEALRSEDGRTVVYNTLLTVLGLEVQGVDAQLPPRAHLICNPDTPADCLRWSGRKDDVQYNTPSEGQAFLACASSPSICCRIEGNGKRSVLSHVPPVASIPEGHGSKVEWSSSRFLTVLPAVHTRRGEVRRPVCHRDVSDETLPSSRGFNHVLLSFQPTRVL</sequence>
<accession>A0AAV7NLT7</accession>
<dbReference type="AlphaFoldDB" id="A0AAV7NLT7"/>
<reference evidence="1" key="1">
    <citation type="journal article" date="2022" name="bioRxiv">
        <title>Sequencing and chromosome-scale assembly of the giantPleurodeles waltlgenome.</title>
        <authorList>
            <person name="Brown T."/>
            <person name="Elewa A."/>
            <person name="Iarovenko S."/>
            <person name="Subramanian E."/>
            <person name="Araus A.J."/>
            <person name="Petzold A."/>
            <person name="Susuki M."/>
            <person name="Suzuki K.-i.T."/>
            <person name="Hayashi T."/>
            <person name="Toyoda A."/>
            <person name="Oliveira C."/>
            <person name="Osipova E."/>
            <person name="Leigh N.D."/>
            <person name="Simon A."/>
            <person name="Yun M.H."/>
        </authorList>
    </citation>
    <scope>NUCLEOTIDE SEQUENCE</scope>
    <source>
        <strain evidence="1">20211129_DDA</strain>
        <tissue evidence="1">Liver</tissue>
    </source>
</reference>
<evidence type="ECO:0000313" key="2">
    <source>
        <dbReference type="Proteomes" id="UP001066276"/>
    </source>
</evidence>
<keyword evidence="2" id="KW-1185">Reference proteome</keyword>
<dbReference type="EMBL" id="JANPWB010000012">
    <property type="protein sequence ID" value="KAJ1115338.1"/>
    <property type="molecule type" value="Genomic_DNA"/>
</dbReference>
<name>A0AAV7NLT7_PLEWA</name>
<organism evidence="1 2">
    <name type="scientific">Pleurodeles waltl</name>
    <name type="common">Iberian ribbed newt</name>
    <dbReference type="NCBI Taxonomy" id="8319"/>
    <lineage>
        <taxon>Eukaryota</taxon>
        <taxon>Metazoa</taxon>
        <taxon>Chordata</taxon>
        <taxon>Craniata</taxon>
        <taxon>Vertebrata</taxon>
        <taxon>Euteleostomi</taxon>
        <taxon>Amphibia</taxon>
        <taxon>Batrachia</taxon>
        <taxon>Caudata</taxon>
        <taxon>Salamandroidea</taxon>
        <taxon>Salamandridae</taxon>
        <taxon>Pleurodelinae</taxon>
        <taxon>Pleurodeles</taxon>
    </lineage>
</organism>
<proteinExistence type="predicted"/>
<protein>
    <submittedName>
        <fullName evidence="1">Uncharacterized protein</fullName>
    </submittedName>
</protein>
<gene>
    <name evidence="1" type="ORF">NDU88_003562</name>
</gene>
<evidence type="ECO:0000313" key="1">
    <source>
        <dbReference type="EMBL" id="KAJ1115338.1"/>
    </source>
</evidence>
<dbReference type="Proteomes" id="UP001066276">
    <property type="component" value="Chromosome 8"/>
</dbReference>
<comment type="caution">
    <text evidence="1">The sequence shown here is derived from an EMBL/GenBank/DDBJ whole genome shotgun (WGS) entry which is preliminary data.</text>
</comment>